<keyword evidence="8" id="KW-1185">Reference proteome</keyword>
<evidence type="ECO:0000313" key="8">
    <source>
        <dbReference type="Proteomes" id="UP000076874"/>
    </source>
</evidence>
<dbReference type="Proteomes" id="UP000076874">
    <property type="component" value="Unassembled WGS sequence"/>
</dbReference>
<dbReference type="GO" id="GO:0008270">
    <property type="term" value="F:zinc ion binding"/>
    <property type="evidence" value="ECO:0007669"/>
    <property type="project" value="UniProtKB-KW"/>
</dbReference>
<dbReference type="PROSITE" id="PS50865">
    <property type="entry name" value="ZF_MYND_2"/>
    <property type="match status" value="1"/>
</dbReference>
<dbReference type="AlphaFoldDB" id="A0A167ZT34"/>
<keyword evidence="3" id="KW-0862">Zinc</keyword>
<gene>
    <name evidence="7" type="ORF">SPI_00072</name>
</gene>
<dbReference type="OrthoDB" id="5952526at2759"/>
<evidence type="ECO:0000256" key="1">
    <source>
        <dbReference type="ARBA" id="ARBA00022723"/>
    </source>
</evidence>
<proteinExistence type="predicted"/>
<name>A0A167ZT34_9HYPO</name>
<evidence type="ECO:0000259" key="6">
    <source>
        <dbReference type="PROSITE" id="PS50865"/>
    </source>
</evidence>
<protein>
    <submittedName>
        <fullName evidence="7">Zinc finger, MYND-type</fullName>
    </submittedName>
</protein>
<dbReference type="Gene3D" id="6.10.140.2220">
    <property type="match status" value="1"/>
</dbReference>
<evidence type="ECO:0000313" key="7">
    <source>
        <dbReference type="EMBL" id="OAA67877.1"/>
    </source>
</evidence>
<dbReference type="SUPFAM" id="SSF144232">
    <property type="entry name" value="HIT/MYND zinc finger-like"/>
    <property type="match status" value="1"/>
</dbReference>
<keyword evidence="2 4" id="KW-0863">Zinc-finger</keyword>
<evidence type="ECO:0000256" key="2">
    <source>
        <dbReference type="ARBA" id="ARBA00022771"/>
    </source>
</evidence>
<evidence type="ECO:0000256" key="3">
    <source>
        <dbReference type="ARBA" id="ARBA00022833"/>
    </source>
</evidence>
<comment type="caution">
    <text evidence="7">The sequence shown here is derived from an EMBL/GenBank/DDBJ whole genome shotgun (WGS) entry which is preliminary data.</text>
</comment>
<dbReference type="STRING" id="1081102.A0A167ZT34"/>
<dbReference type="PROSITE" id="PS01360">
    <property type="entry name" value="ZF_MYND_1"/>
    <property type="match status" value="1"/>
</dbReference>
<feature type="compositionally biased region" description="Low complexity" evidence="5">
    <location>
        <begin position="238"/>
        <end position="258"/>
    </location>
</feature>
<accession>A0A167ZT34</accession>
<dbReference type="InterPro" id="IPR002893">
    <property type="entry name" value="Znf_MYND"/>
</dbReference>
<sequence>MPTNTAQPLPPRQCEVCQSREGLLDCGGCRVVSYCSKAHQVAHRAKHKLECNTVRTKQAVLDAVTSEGHDLEEKFPADDNIMMTRREDLVWMVFRDRYMQTRLALANALVAVGTTTALAGALDHLLDMLRLYRCGFTDARTTVPSLLLRLGRDQECYDFLKWWLLADPGGVTRDWVDPNVPYLDLKNADALEPCDQLIEEYPFLSDVAALTLVKVKLLLDLESLQKVSQALEPDGGVKPTAKTPTKTKTTAKTTTKTMTKAKTLPPEVVDMIKREALGSNLLLHRLDILSATDHTLRIARVKRQIRQLFRQADMNKLFWPAFLNPGVYLTMPLQFSPLGPAGEVHAALQMAYPSWAEMPGAIDVIRGLLAHRN</sequence>
<organism evidence="7 8">
    <name type="scientific">Niveomyces insectorum RCEF 264</name>
    <dbReference type="NCBI Taxonomy" id="1081102"/>
    <lineage>
        <taxon>Eukaryota</taxon>
        <taxon>Fungi</taxon>
        <taxon>Dikarya</taxon>
        <taxon>Ascomycota</taxon>
        <taxon>Pezizomycotina</taxon>
        <taxon>Sordariomycetes</taxon>
        <taxon>Hypocreomycetidae</taxon>
        <taxon>Hypocreales</taxon>
        <taxon>Cordycipitaceae</taxon>
        <taxon>Niveomyces</taxon>
    </lineage>
</organism>
<evidence type="ECO:0000256" key="5">
    <source>
        <dbReference type="SAM" id="MobiDB-lite"/>
    </source>
</evidence>
<evidence type="ECO:0000256" key="4">
    <source>
        <dbReference type="PROSITE-ProRule" id="PRU00134"/>
    </source>
</evidence>
<reference evidence="7 8" key="1">
    <citation type="journal article" date="2016" name="Genome Biol. Evol.">
        <title>Divergent and convergent evolution of fungal pathogenicity.</title>
        <authorList>
            <person name="Shang Y."/>
            <person name="Xiao G."/>
            <person name="Zheng P."/>
            <person name="Cen K."/>
            <person name="Zhan S."/>
            <person name="Wang C."/>
        </authorList>
    </citation>
    <scope>NUCLEOTIDE SEQUENCE [LARGE SCALE GENOMIC DNA]</scope>
    <source>
        <strain evidence="7 8">RCEF 264</strain>
    </source>
</reference>
<dbReference type="Pfam" id="PF01753">
    <property type="entry name" value="zf-MYND"/>
    <property type="match status" value="1"/>
</dbReference>
<feature type="domain" description="MYND-type" evidence="6">
    <location>
        <begin position="14"/>
        <end position="51"/>
    </location>
</feature>
<keyword evidence="1" id="KW-0479">Metal-binding</keyword>
<feature type="region of interest" description="Disordered" evidence="5">
    <location>
        <begin position="232"/>
        <end position="258"/>
    </location>
</feature>
<dbReference type="EMBL" id="AZHD01000001">
    <property type="protein sequence ID" value="OAA67877.1"/>
    <property type="molecule type" value="Genomic_DNA"/>
</dbReference>